<dbReference type="Proteomes" id="UP000219167">
    <property type="component" value="Unassembled WGS sequence"/>
</dbReference>
<protein>
    <submittedName>
        <fullName evidence="1">Heme-binding protein A (HasA)</fullName>
    </submittedName>
</protein>
<dbReference type="InterPro" id="IPR001343">
    <property type="entry name" value="Hemolysn_Ca-bd"/>
</dbReference>
<dbReference type="InterPro" id="IPR011049">
    <property type="entry name" value="Serralysin-like_metalloprot_C"/>
</dbReference>
<organism evidence="1 2">
    <name type="scientific">Rhizobium subbaraonis</name>
    <dbReference type="NCBI Taxonomy" id="908946"/>
    <lineage>
        <taxon>Bacteria</taxon>
        <taxon>Pseudomonadati</taxon>
        <taxon>Pseudomonadota</taxon>
        <taxon>Alphaproteobacteria</taxon>
        <taxon>Hyphomicrobiales</taxon>
        <taxon>Rhizobiaceae</taxon>
        <taxon>Rhizobium/Agrobacterium group</taxon>
        <taxon>Rhizobium</taxon>
    </lineage>
</organism>
<dbReference type="AlphaFoldDB" id="A0A285UZT7"/>
<proteinExistence type="predicted"/>
<name>A0A285UZT7_9HYPH</name>
<dbReference type="Pfam" id="PF06438">
    <property type="entry name" value="HasA"/>
    <property type="match status" value="1"/>
</dbReference>
<gene>
    <name evidence="1" type="ORF">SAMN05892877_1292</name>
</gene>
<dbReference type="GO" id="GO:0005509">
    <property type="term" value="F:calcium ion binding"/>
    <property type="evidence" value="ECO:0007669"/>
    <property type="project" value="InterPro"/>
</dbReference>
<dbReference type="SUPFAM" id="SSF51120">
    <property type="entry name" value="beta-Roll"/>
    <property type="match status" value="1"/>
</dbReference>
<dbReference type="EMBL" id="OBQD01000029">
    <property type="protein sequence ID" value="SOC47339.1"/>
    <property type="molecule type" value="Genomic_DNA"/>
</dbReference>
<sequence length="256" mass="25998">MANITIDASSAGSAGLDVNSYLADFGGGFGSMNRGWFENLTGPHPSFGFQSGSGFTGAFVAEGSLTYDPFGDHVLKGSLDSIDFGSTLNWGTGAGWTVFVPPEVNSGNVLTISGLDITGSSTATDPAHSIVFGLAAGDDTALSNYLFETTANTLTFIGSTGADSITGGGGADTFTGNGGADSFIFADAAHANGDTVTDFVSGTDKIGLGWNFAWDSALDDAGDVYYDSGVLMGFDASNDYFELALATVASTDLFSA</sequence>
<dbReference type="InterPro" id="IPR036912">
    <property type="entry name" value="HasA_haem-bd_sf"/>
</dbReference>
<reference evidence="1 2" key="1">
    <citation type="submission" date="2017-08" db="EMBL/GenBank/DDBJ databases">
        <authorList>
            <person name="de Groot N.N."/>
        </authorList>
    </citation>
    <scope>NUCLEOTIDE SEQUENCE [LARGE SCALE GENOMIC DNA]</scope>
    <source>
        <strain evidence="1 2">JC85</strain>
    </source>
</reference>
<accession>A0A285UZT7</accession>
<dbReference type="InterPro" id="IPR010495">
    <property type="entry name" value="HasA_haem-bd"/>
</dbReference>
<evidence type="ECO:0000313" key="1">
    <source>
        <dbReference type="EMBL" id="SOC47339.1"/>
    </source>
</evidence>
<dbReference type="SUPFAM" id="SSF54621">
    <property type="entry name" value="Heme-binding protein A (HasA)"/>
    <property type="match status" value="1"/>
</dbReference>
<dbReference type="Pfam" id="PF00353">
    <property type="entry name" value="HemolysinCabind"/>
    <property type="match status" value="1"/>
</dbReference>
<dbReference type="Gene3D" id="3.30.1500.10">
    <property type="entry name" value="Haem-binding HasA"/>
    <property type="match status" value="1"/>
</dbReference>
<keyword evidence="2" id="KW-1185">Reference proteome</keyword>
<evidence type="ECO:0000313" key="2">
    <source>
        <dbReference type="Proteomes" id="UP000219167"/>
    </source>
</evidence>